<keyword evidence="2" id="KW-0560">Oxidoreductase</keyword>
<evidence type="ECO:0000313" key="4">
    <source>
        <dbReference type="Proteomes" id="UP000291591"/>
    </source>
</evidence>
<dbReference type="Proteomes" id="UP000291591">
    <property type="component" value="Unassembled WGS sequence"/>
</dbReference>
<proteinExistence type="inferred from homology"/>
<evidence type="ECO:0000313" key="3">
    <source>
        <dbReference type="EMBL" id="RZT86959.1"/>
    </source>
</evidence>
<organism evidence="3 4">
    <name type="scientific">Pseudonocardia sediminis</name>
    <dbReference type="NCBI Taxonomy" id="1397368"/>
    <lineage>
        <taxon>Bacteria</taxon>
        <taxon>Bacillati</taxon>
        <taxon>Actinomycetota</taxon>
        <taxon>Actinomycetes</taxon>
        <taxon>Pseudonocardiales</taxon>
        <taxon>Pseudonocardiaceae</taxon>
        <taxon>Pseudonocardia</taxon>
    </lineage>
</organism>
<dbReference type="EMBL" id="SHKL01000001">
    <property type="protein sequence ID" value="RZT86959.1"/>
    <property type="molecule type" value="Genomic_DNA"/>
</dbReference>
<evidence type="ECO:0008006" key="5">
    <source>
        <dbReference type="Google" id="ProtNLM"/>
    </source>
</evidence>
<dbReference type="AlphaFoldDB" id="A0A4Q7V300"/>
<dbReference type="PANTHER" id="PTHR24320:SF272">
    <property type="entry name" value="NAD(P)-BINDING ROSSMANN-FOLD SUPERFAMILY PROTEIN"/>
    <property type="match status" value="1"/>
</dbReference>
<dbReference type="Gene3D" id="3.40.50.720">
    <property type="entry name" value="NAD(P)-binding Rossmann-like Domain"/>
    <property type="match status" value="1"/>
</dbReference>
<name>A0A4Q7V300_PSEST</name>
<comment type="caution">
    <text evidence="3">The sequence shown here is derived from an EMBL/GenBank/DDBJ whole genome shotgun (WGS) entry which is preliminary data.</text>
</comment>
<protein>
    <recommendedName>
        <fullName evidence="5">Short subunit dehydrogenase</fullName>
    </recommendedName>
</protein>
<accession>A0A4Q7V300</accession>
<evidence type="ECO:0000256" key="2">
    <source>
        <dbReference type="ARBA" id="ARBA00023002"/>
    </source>
</evidence>
<dbReference type="PANTHER" id="PTHR24320">
    <property type="entry name" value="RETINOL DEHYDROGENASE"/>
    <property type="match status" value="1"/>
</dbReference>
<dbReference type="OrthoDB" id="4577644at2"/>
<evidence type="ECO:0000256" key="1">
    <source>
        <dbReference type="ARBA" id="ARBA00006484"/>
    </source>
</evidence>
<comment type="similarity">
    <text evidence="1">Belongs to the short-chain dehydrogenases/reductases (SDR) family.</text>
</comment>
<dbReference type="InterPro" id="IPR036291">
    <property type="entry name" value="NAD(P)-bd_dom_sf"/>
</dbReference>
<dbReference type="SUPFAM" id="SSF51735">
    <property type="entry name" value="NAD(P)-binding Rossmann-fold domains"/>
    <property type="match status" value="1"/>
</dbReference>
<sequence length="170" mass="17941">MLRDALEARPPEETARQAVVGAVDAFVEANPGALGVSSVVFSAPSLRARHIVEATRRWADDGIVANSLMPGGIMTNLQRHIPAETRARSAEVPSLKTPQQGASTSLVAAISPEFEGIGGRYVEDGTEAEVIDDDVEVDPTSNGVRRWALDPASAARLWDVSLDAVGDAGR</sequence>
<dbReference type="GO" id="GO:0016491">
    <property type="term" value="F:oxidoreductase activity"/>
    <property type="evidence" value="ECO:0007669"/>
    <property type="project" value="UniProtKB-KW"/>
</dbReference>
<dbReference type="RefSeq" id="WP_130291172.1">
    <property type="nucleotide sequence ID" value="NZ_SHKL01000001.1"/>
</dbReference>
<gene>
    <name evidence="3" type="ORF">EV383_3864</name>
</gene>
<reference evidence="3 4" key="1">
    <citation type="submission" date="2019-02" db="EMBL/GenBank/DDBJ databases">
        <title>Sequencing the genomes of 1000 actinobacteria strains.</title>
        <authorList>
            <person name="Klenk H.-P."/>
        </authorList>
    </citation>
    <scope>NUCLEOTIDE SEQUENCE [LARGE SCALE GENOMIC DNA]</scope>
    <source>
        <strain evidence="3 4">DSM 45779</strain>
    </source>
</reference>
<keyword evidence="4" id="KW-1185">Reference proteome</keyword>